<organism evidence="1 2">
    <name type="scientific">Pristionchus entomophagus</name>
    <dbReference type="NCBI Taxonomy" id="358040"/>
    <lineage>
        <taxon>Eukaryota</taxon>
        <taxon>Metazoa</taxon>
        <taxon>Ecdysozoa</taxon>
        <taxon>Nematoda</taxon>
        <taxon>Chromadorea</taxon>
        <taxon>Rhabditida</taxon>
        <taxon>Rhabditina</taxon>
        <taxon>Diplogasteromorpha</taxon>
        <taxon>Diplogasteroidea</taxon>
        <taxon>Neodiplogasteridae</taxon>
        <taxon>Pristionchus</taxon>
    </lineage>
</organism>
<keyword evidence="2" id="KW-1185">Reference proteome</keyword>
<reference evidence="1" key="1">
    <citation type="submission" date="2023-10" db="EMBL/GenBank/DDBJ databases">
        <title>Genome assembly of Pristionchus species.</title>
        <authorList>
            <person name="Yoshida K."/>
            <person name="Sommer R.J."/>
        </authorList>
    </citation>
    <scope>NUCLEOTIDE SEQUENCE</scope>
    <source>
        <strain evidence="1">RS0144</strain>
    </source>
</reference>
<proteinExistence type="predicted"/>
<gene>
    <name evidence="1" type="ORF">PENTCL1PPCAC_13066</name>
</gene>
<dbReference type="AlphaFoldDB" id="A0AAV5TFD9"/>
<name>A0AAV5TFD9_9BILA</name>
<feature type="non-terminal residue" evidence="1">
    <location>
        <position position="128"/>
    </location>
</feature>
<sequence length="128" mass="14048">MIGFFVQTSCDRDLTRVVVLDLTRGTLYMQELASTSSSFPPSAESDMDPSIEQSNFREVAIVTPRDGIHTSQFAMLNTRRLEWTEVKGVAGAEIRTQLLPTRDGSLLVVINMVREIGKARVVSGSDGA</sequence>
<dbReference type="EMBL" id="BTSX01000003">
    <property type="protein sequence ID" value="GMS90891.1"/>
    <property type="molecule type" value="Genomic_DNA"/>
</dbReference>
<accession>A0AAV5TFD9</accession>
<evidence type="ECO:0000313" key="2">
    <source>
        <dbReference type="Proteomes" id="UP001432027"/>
    </source>
</evidence>
<protein>
    <submittedName>
        <fullName evidence="1">Uncharacterized protein</fullName>
    </submittedName>
</protein>
<evidence type="ECO:0000313" key="1">
    <source>
        <dbReference type="EMBL" id="GMS90891.1"/>
    </source>
</evidence>
<dbReference type="Proteomes" id="UP001432027">
    <property type="component" value="Unassembled WGS sequence"/>
</dbReference>
<comment type="caution">
    <text evidence="1">The sequence shown here is derived from an EMBL/GenBank/DDBJ whole genome shotgun (WGS) entry which is preliminary data.</text>
</comment>